<evidence type="ECO:0000256" key="2">
    <source>
        <dbReference type="SAM" id="MobiDB-lite"/>
    </source>
</evidence>
<feature type="compositionally biased region" description="Basic and acidic residues" evidence="2">
    <location>
        <begin position="32"/>
        <end position="44"/>
    </location>
</feature>
<dbReference type="Proteomes" id="UP000766595">
    <property type="component" value="Unassembled WGS sequence"/>
</dbReference>
<dbReference type="InterPro" id="IPR001623">
    <property type="entry name" value="DnaJ_domain"/>
</dbReference>
<dbReference type="GO" id="GO:0042026">
    <property type="term" value="P:protein refolding"/>
    <property type="evidence" value="ECO:0007669"/>
    <property type="project" value="TreeGrafter"/>
</dbReference>
<dbReference type="Pfam" id="PF00226">
    <property type="entry name" value="DnaJ"/>
    <property type="match status" value="1"/>
</dbReference>
<comment type="caution">
    <text evidence="4">The sequence shown here is derived from an EMBL/GenBank/DDBJ whole genome shotgun (WGS) entry which is preliminary data.</text>
</comment>
<feature type="domain" description="J" evidence="3">
    <location>
        <begin position="3"/>
        <end position="68"/>
    </location>
</feature>
<name>A0A947GHZ5_9HYPH</name>
<dbReference type="Pfam" id="PF01556">
    <property type="entry name" value="DnaJ_C"/>
    <property type="match status" value="1"/>
</dbReference>
<dbReference type="PROSITE" id="PS50076">
    <property type="entry name" value="DNAJ_2"/>
    <property type="match status" value="1"/>
</dbReference>
<accession>A0A947GHZ5</accession>
<dbReference type="InterPro" id="IPR008971">
    <property type="entry name" value="HSP40/DnaJ_pept-bd"/>
</dbReference>
<keyword evidence="5" id="KW-1185">Reference proteome</keyword>
<dbReference type="InterPro" id="IPR002939">
    <property type="entry name" value="DnaJ_C"/>
</dbReference>
<dbReference type="PROSITE" id="PS00636">
    <property type="entry name" value="DNAJ_1"/>
    <property type="match status" value="1"/>
</dbReference>
<feature type="region of interest" description="Disordered" evidence="2">
    <location>
        <begin position="118"/>
        <end position="147"/>
    </location>
</feature>
<sequence length="316" mass="33760">MRDPYDVLGVSRSASEDEVKKAFRRLAKKHHPDQNKDDPRAKDSFAEVNSAYEILGDKAKRAQFDRGEIDAEGKPKFSGFEGFGNRGGFEGYSRRSGGGGGGQGIFDDFMTDILGRAMGGESRRGGGGGFRRTAGGGIGGDFDGDRGGPYRGEDVAVTLEVALEDLVSGEKVRVTLPTGKTLDVSLPDGVTDGYRMRLKGQGQTSGLGGPAGDAMLTVTFQKHPQFRVEGFDLRTDLPVSLEDAVLGGRVRVQTLEAPVDLTIPPRTSGGKAMRLKGRGLPKKGGERGDLYVTPRIVLPDGGDAELEGFLRARRAR</sequence>
<dbReference type="PANTHER" id="PTHR43096">
    <property type="entry name" value="DNAJ HOMOLOG 1, MITOCHONDRIAL-RELATED"/>
    <property type="match status" value="1"/>
</dbReference>
<dbReference type="SUPFAM" id="SSF46565">
    <property type="entry name" value="Chaperone J-domain"/>
    <property type="match status" value="1"/>
</dbReference>
<evidence type="ECO:0000313" key="5">
    <source>
        <dbReference type="Proteomes" id="UP000766595"/>
    </source>
</evidence>
<dbReference type="EMBL" id="JAHHZF010000002">
    <property type="protein sequence ID" value="MBT9288409.1"/>
    <property type="molecule type" value="Genomic_DNA"/>
</dbReference>
<dbReference type="CDD" id="cd10747">
    <property type="entry name" value="DnaJ_C"/>
    <property type="match status" value="1"/>
</dbReference>
<dbReference type="SUPFAM" id="SSF49493">
    <property type="entry name" value="HSP40/DnaJ peptide-binding domain"/>
    <property type="match status" value="2"/>
</dbReference>
<dbReference type="InterPro" id="IPR018253">
    <property type="entry name" value="DnaJ_domain_CS"/>
</dbReference>
<dbReference type="CDD" id="cd06257">
    <property type="entry name" value="DnaJ"/>
    <property type="match status" value="1"/>
</dbReference>
<dbReference type="InterPro" id="IPR036869">
    <property type="entry name" value="J_dom_sf"/>
</dbReference>
<keyword evidence="1" id="KW-0143">Chaperone</keyword>
<evidence type="ECO:0000313" key="4">
    <source>
        <dbReference type="EMBL" id="MBT9288409.1"/>
    </source>
</evidence>
<evidence type="ECO:0000259" key="3">
    <source>
        <dbReference type="PROSITE" id="PS50076"/>
    </source>
</evidence>
<dbReference type="Gene3D" id="2.60.260.20">
    <property type="entry name" value="Urease metallochaperone UreE, N-terminal domain"/>
    <property type="match status" value="2"/>
</dbReference>
<feature type="region of interest" description="Disordered" evidence="2">
    <location>
        <begin position="25"/>
        <end position="44"/>
    </location>
</feature>
<proteinExistence type="predicted"/>
<protein>
    <submittedName>
        <fullName evidence="4">DnaJ domain-containing protein</fullName>
    </submittedName>
</protein>
<evidence type="ECO:0000256" key="1">
    <source>
        <dbReference type="ARBA" id="ARBA00023186"/>
    </source>
</evidence>
<dbReference type="AlphaFoldDB" id="A0A947GHZ5"/>
<organism evidence="4 5">
    <name type="scientific">Prosthecodimorpha staleyi</name>
    <dbReference type="NCBI Taxonomy" id="2840188"/>
    <lineage>
        <taxon>Bacteria</taxon>
        <taxon>Pseudomonadati</taxon>
        <taxon>Pseudomonadota</taxon>
        <taxon>Alphaproteobacteria</taxon>
        <taxon>Hyphomicrobiales</taxon>
        <taxon>Ancalomicrobiaceae</taxon>
        <taxon>Prosthecodimorpha</taxon>
    </lineage>
</organism>
<dbReference type="RefSeq" id="WP_261967098.1">
    <property type="nucleotide sequence ID" value="NZ_JAHHZF010000002.1"/>
</dbReference>
<dbReference type="PRINTS" id="PR00625">
    <property type="entry name" value="JDOMAIN"/>
</dbReference>
<dbReference type="Gene3D" id="1.10.287.110">
    <property type="entry name" value="DnaJ domain"/>
    <property type="match status" value="1"/>
</dbReference>
<dbReference type="GO" id="GO:0051082">
    <property type="term" value="F:unfolded protein binding"/>
    <property type="evidence" value="ECO:0007669"/>
    <property type="project" value="InterPro"/>
</dbReference>
<dbReference type="GO" id="GO:0005737">
    <property type="term" value="C:cytoplasm"/>
    <property type="evidence" value="ECO:0007669"/>
    <property type="project" value="TreeGrafter"/>
</dbReference>
<dbReference type="FunFam" id="2.60.260.20:FF:000013">
    <property type="entry name" value="DnaJ subfamily B member 11"/>
    <property type="match status" value="1"/>
</dbReference>
<reference evidence="4 5" key="1">
    <citation type="submission" date="2021-06" db="EMBL/GenBank/DDBJ databases">
        <authorList>
            <person name="Grouzdev D.S."/>
            <person name="Koziaeva V."/>
        </authorList>
    </citation>
    <scope>NUCLEOTIDE SEQUENCE [LARGE SCALE GENOMIC DNA]</scope>
    <source>
        <strain evidence="4 5">22</strain>
    </source>
</reference>
<dbReference type="SMART" id="SM00271">
    <property type="entry name" value="DnaJ"/>
    <property type="match status" value="1"/>
</dbReference>
<gene>
    <name evidence="4" type="ORF">KL771_03050</name>
</gene>
<feature type="compositionally biased region" description="Gly residues" evidence="2">
    <location>
        <begin position="125"/>
        <end position="141"/>
    </location>
</feature>
<dbReference type="PANTHER" id="PTHR43096:SF52">
    <property type="entry name" value="DNAJ HOMOLOG 1, MITOCHONDRIAL-RELATED"/>
    <property type="match status" value="1"/>
</dbReference>